<dbReference type="AlphaFoldDB" id="B7KFU5"/>
<dbReference type="EMBL" id="CP001291">
    <property type="protein sequence ID" value="ACK69138.1"/>
    <property type="molecule type" value="Genomic_DNA"/>
</dbReference>
<dbReference type="OrthoDB" id="494931at2"/>
<name>B7KFU5_GLOC7</name>
<dbReference type="RefSeq" id="WP_012598085.1">
    <property type="nucleotide sequence ID" value="NC_011729.1"/>
</dbReference>
<evidence type="ECO:0000313" key="2">
    <source>
        <dbReference type="Proteomes" id="UP000002384"/>
    </source>
</evidence>
<dbReference type="HOGENOM" id="CLU_081798_0_0_3"/>
<proteinExistence type="predicted"/>
<dbReference type="eggNOG" id="COG0178">
    <property type="taxonomic scope" value="Bacteria"/>
</dbReference>
<accession>B7KFU5</accession>
<organism evidence="1 2">
    <name type="scientific">Gloeothece citriformis (strain PCC 7424)</name>
    <name type="common">Cyanothece sp. (strain PCC 7424)</name>
    <dbReference type="NCBI Taxonomy" id="65393"/>
    <lineage>
        <taxon>Bacteria</taxon>
        <taxon>Bacillati</taxon>
        <taxon>Cyanobacteriota</taxon>
        <taxon>Cyanophyceae</taxon>
        <taxon>Oscillatoriophycideae</taxon>
        <taxon>Chroococcales</taxon>
        <taxon>Aphanothecaceae</taxon>
        <taxon>Gloeothece</taxon>
        <taxon>Gloeothece citriformis</taxon>
    </lineage>
</organism>
<dbReference type="Proteomes" id="UP000002384">
    <property type="component" value="Chromosome"/>
</dbReference>
<sequence length="297" mass="34600">MIESTQDTTLAQATILLSRYGFEMKGYIPQELIDKWLNLYPAKWIRAAIIEALYQGRYKAISVEQILKLWSRRQQMTCHFTHEFERLICRNLIKSIDSNKESSAVISQEPKTSERKIQRKSFNPPINEQPNSLFTPELEELKGEEQLGDQWEYNQSKDLNRENNLPITHQTFNASEGNNESFSTNFSPKNESTLTLLARQNQLTKNDDEGSLSSINTEVNHPQDIKVTLTNLEELFTHFMTEIDSKKSEQSIDNTDEDYSYQWGRLMARRTIDEFTPQLDRSELYSKLKAVVQQESD</sequence>
<protein>
    <submittedName>
        <fullName evidence="1">Uncharacterized protein</fullName>
    </submittedName>
</protein>
<dbReference type="KEGG" id="cyc:PCC7424_0680"/>
<dbReference type="STRING" id="65393.PCC7424_0680"/>
<gene>
    <name evidence="1" type="ordered locus">PCC7424_0680</name>
</gene>
<reference evidence="2" key="1">
    <citation type="journal article" date="2011" name="MBio">
        <title>Novel metabolic attributes of the genus Cyanothece, comprising a group of unicellular nitrogen-fixing Cyanobacteria.</title>
        <authorList>
            <person name="Bandyopadhyay A."/>
            <person name="Elvitigala T."/>
            <person name="Welsh E."/>
            <person name="Stockel J."/>
            <person name="Liberton M."/>
            <person name="Min H."/>
            <person name="Sherman L.A."/>
            <person name="Pakrasi H.B."/>
        </authorList>
    </citation>
    <scope>NUCLEOTIDE SEQUENCE [LARGE SCALE GENOMIC DNA]</scope>
    <source>
        <strain evidence="2">PCC 7424</strain>
    </source>
</reference>
<keyword evidence="2" id="KW-1185">Reference proteome</keyword>
<evidence type="ECO:0000313" key="1">
    <source>
        <dbReference type="EMBL" id="ACK69138.1"/>
    </source>
</evidence>